<dbReference type="GO" id="GO:1904985">
    <property type="term" value="P:negative regulation of quinolinate biosynthetic process"/>
    <property type="evidence" value="ECO:0007669"/>
    <property type="project" value="UniProtKB-UniRule"/>
</dbReference>
<proteinExistence type="inferred from homology"/>
<sequence length="337" mass="37712">QRFGYGGWVQLQQQGKGEAKMMKDGKVFRVIQQNCWDPEVRIREMDRKGVTVQALSTVPIMFSYWAKPKDTLELCQFLNNDLAATVARYPRRFVGLGTLPMQAPELAVEEMERCVKELGFPGVQIGSHINMWDLNDPELFPVYTVSTADFAQPTWQLHSLGPPTPCWWGTKKGPSRWGKGTEHKRPVALDVGMPSETTTAICSMIMGGVFEKFPKLKVCFAHGGGAFPFTVGRIAHGFNMRPDLCAQDNSSDPRKYLGSFYTDSLVHDPRSLKLLIDVIGKDKVILGTDYPFPLGEQEPGKLIESMGEFDEETKDKLTAGNALAFLGLERKLFESQN</sequence>
<dbReference type="SUPFAM" id="SSF51556">
    <property type="entry name" value="Metallo-dependent hydrolases"/>
    <property type="match status" value="1"/>
</dbReference>
<dbReference type="GO" id="GO:0016787">
    <property type="term" value="F:hydrolase activity"/>
    <property type="evidence" value="ECO:0007669"/>
    <property type="project" value="InterPro"/>
</dbReference>
<dbReference type="InParanoid" id="G3GZQ1"/>
<evidence type="ECO:0000256" key="4">
    <source>
        <dbReference type="ARBA" id="ARBA00012365"/>
    </source>
</evidence>
<keyword evidence="7 12" id="KW-0210">Decarboxylase</keyword>
<dbReference type="InterPro" id="IPR032466">
    <property type="entry name" value="Metal_Hydrolase"/>
</dbReference>
<dbReference type="GO" id="GO:0046872">
    <property type="term" value="F:metal ion binding"/>
    <property type="evidence" value="ECO:0007669"/>
    <property type="project" value="UniProtKB-KW"/>
</dbReference>
<dbReference type="GO" id="GO:0019748">
    <property type="term" value="P:secondary metabolic process"/>
    <property type="evidence" value="ECO:0007669"/>
    <property type="project" value="TreeGrafter"/>
</dbReference>
<dbReference type="GO" id="GO:0005829">
    <property type="term" value="C:cytosol"/>
    <property type="evidence" value="ECO:0007669"/>
    <property type="project" value="UniProtKB-UniRule"/>
</dbReference>
<organism evidence="14 15">
    <name type="scientific">Cricetulus griseus</name>
    <name type="common">Chinese hamster</name>
    <name type="synonym">Cricetulus barabensis griseus</name>
    <dbReference type="NCBI Taxonomy" id="10029"/>
    <lineage>
        <taxon>Eukaryota</taxon>
        <taxon>Metazoa</taxon>
        <taxon>Chordata</taxon>
        <taxon>Craniata</taxon>
        <taxon>Vertebrata</taxon>
        <taxon>Euteleostomi</taxon>
        <taxon>Mammalia</taxon>
        <taxon>Eutheria</taxon>
        <taxon>Euarchontoglires</taxon>
        <taxon>Glires</taxon>
        <taxon>Rodentia</taxon>
        <taxon>Myomorpha</taxon>
        <taxon>Muroidea</taxon>
        <taxon>Cricetidae</taxon>
        <taxon>Cricetinae</taxon>
        <taxon>Cricetulus</taxon>
    </lineage>
</organism>
<keyword evidence="9 12" id="KW-0456">Lyase</keyword>
<evidence type="ECO:0000313" key="14">
    <source>
        <dbReference type="EMBL" id="EGW00940.1"/>
    </source>
</evidence>
<feature type="non-terminal residue" evidence="14">
    <location>
        <position position="1"/>
    </location>
</feature>
<dbReference type="PANTHER" id="PTHR21240">
    <property type="entry name" value="2-AMINO-3-CARBOXYLMUCONATE-6-SEMIALDEHYDE DECARBOXYLASE"/>
    <property type="match status" value="1"/>
</dbReference>
<accession>G3GZQ1</accession>
<dbReference type="Gene3D" id="3.20.20.140">
    <property type="entry name" value="Metal-dependent hydrolases"/>
    <property type="match status" value="1"/>
</dbReference>
<evidence type="ECO:0000256" key="7">
    <source>
        <dbReference type="ARBA" id="ARBA00022793"/>
    </source>
</evidence>
<comment type="function">
    <text evidence="10">Converts alpha-amino-beta-carboxymuconate-epsilon-semialdehyde (ACMS) to alpha-aminomuconate semialdehyde (AMS). ACMS can be converted non-enzymatically to quinolate (QA), a key precursor of NAD, and a potent endogenous excitotoxin of neuronal cells which is implicated in the pathogenesis of various neurodegenerative disorders. In the presence of ACMSD, ACMS is converted to AMS, a benign catabolite. ACMSD ultimately controls the metabolic fate of tryptophan catabolism along the kynurenine pathway.</text>
</comment>
<evidence type="ECO:0000256" key="6">
    <source>
        <dbReference type="ARBA" id="ARBA00022723"/>
    </source>
</evidence>
<evidence type="ECO:0000256" key="9">
    <source>
        <dbReference type="ARBA" id="ARBA00023239"/>
    </source>
</evidence>
<dbReference type="EC" id="4.1.1.45" evidence="4 12"/>
<dbReference type="EMBL" id="JH000082">
    <property type="protein sequence ID" value="EGW00940.1"/>
    <property type="molecule type" value="Genomic_DNA"/>
</dbReference>
<comment type="subunit">
    <text evidence="3 12">Monomer.</text>
</comment>
<dbReference type="FunCoup" id="G3GZQ1">
    <property type="interactions" value="251"/>
</dbReference>
<dbReference type="STRING" id="10029.G3GZQ1"/>
<evidence type="ECO:0000313" key="15">
    <source>
        <dbReference type="Proteomes" id="UP000001075"/>
    </source>
</evidence>
<feature type="domain" description="Amidohydrolase-related" evidence="13">
    <location>
        <begin position="34"/>
        <end position="328"/>
    </location>
</feature>
<gene>
    <name evidence="14" type="ORF">I79_003344</name>
</gene>
<comment type="similarity">
    <text evidence="2">Belongs to the metallo-dependent hydrolases superfamily. ACMSD family.</text>
</comment>
<evidence type="ECO:0000256" key="5">
    <source>
        <dbReference type="ARBA" id="ARBA00021214"/>
    </source>
</evidence>
<protein>
    <recommendedName>
        <fullName evidence="5 12">2-amino-3-carboxymuconate-6-semialdehyde decarboxylase</fullName>
        <ecNumber evidence="4 12">4.1.1.45</ecNumber>
    </recommendedName>
    <alternativeName>
        <fullName evidence="11 12">Picolinate carboxylase</fullName>
    </alternativeName>
</protein>
<dbReference type="Pfam" id="PF04909">
    <property type="entry name" value="Amidohydro_2"/>
    <property type="match status" value="1"/>
</dbReference>
<dbReference type="Proteomes" id="UP000001075">
    <property type="component" value="Unassembled WGS sequence"/>
</dbReference>
<keyword evidence="6" id="KW-0479">Metal-binding</keyword>
<name>G3GZQ1_CRIGR</name>
<evidence type="ECO:0000256" key="1">
    <source>
        <dbReference type="ARBA" id="ARBA00005079"/>
    </source>
</evidence>
<dbReference type="UniPathway" id="UPA00270"/>
<comment type="pathway">
    <text evidence="1 12">Secondary metabolite metabolism; quinolate metabolism.</text>
</comment>
<dbReference type="InterPro" id="IPR006680">
    <property type="entry name" value="Amidohydro-rel"/>
</dbReference>
<evidence type="ECO:0000256" key="8">
    <source>
        <dbReference type="ARBA" id="ARBA00022833"/>
    </source>
</evidence>
<evidence type="ECO:0000256" key="2">
    <source>
        <dbReference type="ARBA" id="ARBA00005871"/>
    </source>
</evidence>
<evidence type="ECO:0000259" key="13">
    <source>
        <dbReference type="Pfam" id="PF04909"/>
    </source>
</evidence>
<dbReference type="PANTHER" id="PTHR21240:SF27">
    <property type="entry name" value="2-AMINO-3-CARBOXYMUCONATE-6-SEMIALDEHYDE DECARBOXYLASE"/>
    <property type="match status" value="1"/>
</dbReference>
<dbReference type="InterPro" id="IPR032465">
    <property type="entry name" value="ACMSD"/>
</dbReference>
<comment type="catalytic activity">
    <reaction evidence="12">
        <text>2-amino-3-carboxymuconate 6-semialdehyde + H(+) = 2-aminomuconate 6-semialdehyde + CO2</text>
        <dbReference type="Rhea" id="RHEA:16557"/>
        <dbReference type="ChEBI" id="CHEBI:15378"/>
        <dbReference type="ChEBI" id="CHEBI:16526"/>
        <dbReference type="ChEBI" id="CHEBI:77634"/>
        <dbReference type="ChEBI" id="CHEBI:77803"/>
        <dbReference type="EC" id="4.1.1.45"/>
    </reaction>
</comment>
<evidence type="ECO:0000256" key="10">
    <source>
        <dbReference type="ARBA" id="ARBA00025318"/>
    </source>
</evidence>
<keyword evidence="8" id="KW-0862">Zinc</keyword>
<dbReference type="GO" id="GO:0001760">
    <property type="term" value="F:aminocarboxymuconate-semialdehyde decarboxylase activity"/>
    <property type="evidence" value="ECO:0007669"/>
    <property type="project" value="UniProtKB-UniRule"/>
</dbReference>
<evidence type="ECO:0000256" key="12">
    <source>
        <dbReference type="RuleBase" id="RU366045"/>
    </source>
</evidence>
<reference evidence="15" key="1">
    <citation type="journal article" date="2011" name="Nat. Biotechnol.">
        <title>The genomic sequence of the Chinese hamster ovary (CHO)-K1 cell line.</title>
        <authorList>
            <person name="Xu X."/>
            <person name="Nagarajan H."/>
            <person name="Lewis N.E."/>
            <person name="Pan S."/>
            <person name="Cai Z."/>
            <person name="Liu X."/>
            <person name="Chen W."/>
            <person name="Xie M."/>
            <person name="Wang W."/>
            <person name="Hammond S."/>
            <person name="Andersen M.R."/>
            <person name="Neff N."/>
            <person name="Passarelli B."/>
            <person name="Koh W."/>
            <person name="Fan H.C."/>
            <person name="Wang J."/>
            <person name="Gui Y."/>
            <person name="Lee K.H."/>
            <person name="Betenbaugh M.J."/>
            <person name="Quake S.R."/>
            <person name="Famili I."/>
            <person name="Palsson B.O."/>
            <person name="Wang J."/>
        </authorList>
    </citation>
    <scope>NUCLEOTIDE SEQUENCE [LARGE SCALE GENOMIC DNA]</scope>
    <source>
        <strain evidence="15">CHO K1 cell line</strain>
    </source>
</reference>
<dbReference type="AlphaFoldDB" id="G3GZQ1"/>
<evidence type="ECO:0000256" key="3">
    <source>
        <dbReference type="ARBA" id="ARBA00011245"/>
    </source>
</evidence>
<evidence type="ECO:0000256" key="11">
    <source>
        <dbReference type="ARBA" id="ARBA00031120"/>
    </source>
</evidence>